<protein>
    <recommendedName>
        <fullName evidence="1">Putative beta-lactamase-inhibitor-like PepSY-like domain-containing protein</fullName>
    </recommendedName>
</protein>
<feature type="domain" description="Putative beta-lactamase-inhibitor-like PepSY-like" evidence="1">
    <location>
        <begin position="103"/>
        <end position="184"/>
    </location>
</feature>
<name>A0A4S1ZQZ5_9BACT</name>
<dbReference type="EMBL" id="SRYD01000083">
    <property type="protein sequence ID" value="TGY68877.1"/>
    <property type="molecule type" value="Genomic_DNA"/>
</dbReference>
<accession>A0A4S1ZQZ5</accession>
<organism evidence="2 3">
    <name type="scientific">Muribaculum intestinale</name>
    <dbReference type="NCBI Taxonomy" id="1796646"/>
    <lineage>
        <taxon>Bacteria</taxon>
        <taxon>Pseudomonadati</taxon>
        <taxon>Bacteroidota</taxon>
        <taxon>Bacteroidia</taxon>
        <taxon>Bacteroidales</taxon>
        <taxon>Muribaculaceae</taxon>
        <taxon>Muribaculum</taxon>
    </lineage>
</organism>
<dbReference type="Pfam" id="PF11396">
    <property type="entry name" value="PepSY_like"/>
    <property type="match status" value="1"/>
</dbReference>
<evidence type="ECO:0000313" key="2">
    <source>
        <dbReference type="EMBL" id="TGY68877.1"/>
    </source>
</evidence>
<dbReference type="Proteomes" id="UP000306630">
    <property type="component" value="Unassembled WGS sequence"/>
</dbReference>
<dbReference type="AlphaFoldDB" id="A0A4S1ZQZ5"/>
<dbReference type="Gene3D" id="3.40.1420.30">
    <property type="match status" value="1"/>
</dbReference>
<dbReference type="SUPFAM" id="SSF160574">
    <property type="entry name" value="BT0923-like"/>
    <property type="match status" value="1"/>
</dbReference>
<proteinExistence type="predicted"/>
<sequence>MSASACHATLQQPRHRAQQRYCTRRISAQENRITHLNFKIMKLKRIIMGMAIMMAGVFSASASDSFSRDVSILPTVAQELIGKNFKANVSLIKVDKTLGHIDEYDVVLTDGTEISFDRQGNLKEVETSQSKSVPKGLVPASIARYITSSHKGQHIVSLERKRNGWDIELSNGIDIRFDKEGNFLRYDD</sequence>
<comment type="caution">
    <text evidence="2">The sequence shown here is derived from an EMBL/GenBank/DDBJ whole genome shotgun (WGS) entry which is preliminary data.</text>
</comment>
<dbReference type="InterPro" id="IPR021533">
    <property type="entry name" value="PepSY-like"/>
</dbReference>
<evidence type="ECO:0000259" key="1">
    <source>
        <dbReference type="Pfam" id="PF11396"/>
    </source>
</evidence>
<gene>
    <name evidence="2" type="ORF">E5333_14465</name>
</gene>
<reference evidence="2 3" key="1">
    <citation type="submission" date="2019-04" db="EMBL/GenBank/DDBJ databases">
        <title>Microbes associate with the intestines of laboratory mice.</title>
        <authorList>
            <person name="Navarre W."/>
            <person name="Wong E."/>
            <person name="Huang K."/>
            <person name="Tropini C."/>
            <person name="Ng K."/>
            <person name="Yu B."/>
        </authorList>
    </citation>
    <scope>NUCLEOTIDE SEQUENCE [LARGE SCALE GENOMIC DNA]</scope>
    <source>
        <strain evidence="2 3">NM06_A21</strain>
    </source>
</reference>
<evidence type="ECO:0000313" key="3">
    <source>
        <dbReference type="Proteomes" id="UP000306630"/>
    </source>
</evidence>